<proteinExistence type="predicted"/>
<dbReference type="GO" id="GO:0003861">
    <property type="term" value="F:3-isopropylmalate dehydratase activity"/>
    <property type="evidence" value="ECO:0007669"/>
    <property type="project" value="UniProtKB-EC"/>
</dbReference>
<sequence length="48" mass="5412">MVKAGDKSYSFKIDAFRRHCMLNGLDSIGLTLQHEEAISAYEQKQPAL</sequence>
<keyword evidence="1" id="KW-0456">Lyase</keyword>
<dbReference type="Proteomes" id="UP000254571">
    <property type="component" value="Unassembled WGS sequence"/>
</dbReference>
<gene>
    <name evidence="1" type="primary">leuD1_2</name>
    <name evidence="1" type="ORF">NCTC9149_05845</name>
</gene>
<dbReference type="EMBL" id="UGMX01000002">
    <property type="protein sequence ID" value="STW09359.1"/>
    <property type="molecule type" value="Genomic_DNA"/>
</dbReference>
<dbReference type="SUPFAM" id="SSF52016">
    <property type="entry name" value="LeuD/IlvD-like"/>
    <property type="match status" value="1"/>
</dbReference>
<evidence type="ECO:0000313" key="2">
    <source>
        <dbReference type="Proteomes" id="UP000254571"/>
    </source>
</evidence>
<organism evidence="1 2">
    <name type="scientific">Klebsiella grimontii</name>
    <dbReference type="NCBI Taxonomy" id="2058152"/>
    <lineage>
        <taxon>Bacteria</taxon>
        <taxon>Pseudomonadati</taxon>
        <taxon>Pseudomonadota</taxon>
        <taxon>Gammaproteobacteria</taxon>
        <taxon>Enterobacterales</taxon>
        <taxon>Enterobacteriaceae</taxon>
        <taxon>Klebsiella/Raoultella group</taxon>
        <taxon>Klebsiella</taxon>
    </lineage>
</organism>
<protein>
    <submittedName>
        <fullName evidence="1">3-isopropylmalate dehydratase small subunit</fullName>
        <ecNumber evidence="1">4.2.1.33</ecNumber>
    </submittedName>
</protein>
<comment type="caution">
    <text evidence="1">The sequence shown here is derived from an EMBL/GenBank/DDBJ whole genome shotgun (WGS) entry which is preliminary data.</text>
</comment>
<reference evidence="1 2" key="1">
    <citation type="submission" date="2018-06" db="EMBL/GenBank/DDBJ databases">
        <authorList>
            <consortium name="Pathogen Informatics"/>
            <person name="Doyle S."/>
        </authorList>
    </citation>
    <scope>NUCLEOTIDE SEQUENCE [LARGE SCALE GENOMIC DNA]</scope>
    <source>
        <strain evidence="1 2">NCTC9149</strain>
    </source>
</reference>
<dbReference type="AlphaFoldDB" id="A0A7H4PA94"/>
<name>A0A7H4PA94_9ENTR</name>
<evidence type="ECO:0000313" key="1">
    <source>
        <dbReference type="EMBL" id="STW09359.1"/>
    </source>
</evidence>
<dbReference type="EC" id="4.2.1.33" evidence="1"/>
<accession>A0A7H4PA94</accession>